<feature type="coiled-coil region" evidence="3">
    <location>
        <begin position="284"/>
        <end position="311"/>
    </location>
</feature>
<dbReference type="InterPro" id="IPR025991">
    <property type="entry name" value="Chemoreceptor_zinc-bind_dom"/>
</dbReference>
<protein>
    <recommendedName>
        <fullName evidence="4">Methyl-accepting transducer domain-containing protein</fullName>
    </recommendedName>
</protein>
<dbReference type="GO" id="GO:0016020">
    <property type="term" value="C:membrane"/>
    <property type="evidence" value="ECO:0007669"/>
    <property type="project" value="InterPro"/>
</dbReference>
<accession>A0A371ART3</accession>
<dbReference type="RefSeq" id="WP_115483464.1">
    <property type="nucleotide sequence ID" value="NZ_QRCT01000050.1"/>
</dbReference>
<evidence type="ECO:0000259" key="4">
    <source>
        <dbReference type="PROSITE" id="PS50111"/>
    </source>
</evidence>
<comment type="caution">
    <text evidence="5">The sequence shown here is derived from an EMBL/GenBank/DDBJ whole genome shotgun (WGS) entry which is preliminary data.</text>
</comment>
<dbReference type="PROSITE" id="PS50111">
    <property type="entry name" value="CHEMOTAXIS_TRANSDUC_2"/>
    <property type="match status" value="1"/>
</dbReference>
<dbReference type="EMBL" id="QRCT01000050">
    <property type="protein sequence ID" value="RDU22283.1"/>
    <property type="molecule type" value="Genomic_DNA"/>
</dbReference>
<dbReference type="SMART" id="SM00283">
    <property type="entry name" value="MA"/>
    <property type="match status" value="1"/>
</dbReference>
<dbReference type="Pfam" id="PF00015">
    <property type="entry name" value="MCPsignal"/>
    <property type="match status" value="1"/>
</dbReference>
<dbReference type="InterPro" id="IPR004089">
    <property type="entry name" value="MCPsignal_dom"/>
</dbReference>
<evidence type="ECO:0000256" key="2">
    <source>
        <dbReference type="PROSITE-ProRule" id="PRU00284"/>
    </source>
</evidence>
<dbReference type="AlphaFoldDB" id="A0A371ART3"/>
<dbReference type="Pfam" id="PF13682">
    <property type="entry name" value="CZB"/>
    <property type="match status" value="1"/>
</dbReference>
<gene>
    <name evidence="5" type="ORF">DWV06_17345</name>
</gene>
<dbReference type="OrthoDB" id="9816519at2"/>
<organism evidence="5 6">
    <name type="scientific">Anaerosacchariphilus polymeriproducens</name>
    <dbReference type="NCBI Taxonomy" id="1812858"/>
    <lineage>
        <taxon>Bacteria</taxon>
        <taxon>Bacillati</taxon>
        <taxon>Bacillota</taxon>
        <taxon>Clostridia</taxon>
        <taxon>Lachnospirales</taxon>
        <taxon>Lachnospiraceae</taxon>
        <taxon>Anaerosacchariphilus</taxon>
    </lineage>
</organism>
<keyword evidence="3" id="KW-0175">Coiled coil</keyword>
<dbReference type="PANTHER" id="PTHR32089:SF112">
    <property type="entry name" value="LYSOZYME-LIKE PROTEIN-RELATED"/>
    <property type="match status" value="1"/>
</dbReference>
<keyword evidence="1 2" id="KW-0807">Transducer</keyword>
<evidence type="ECO:0000313" key="5">
    <source>
        <dbReference type="EMBL" id="RDU22283.1"/>
    </source>
</evidence>
<evidence type="ECO:0000256" key="3">
    <source>
        <dbReference type="SAM" id="Coils"/>
    </source>
</evidence>
<reference evidence="5 6" key="1">
    <citation type="submission" date="2018-07" db="EMBL/GenBank/DDBJ databases">
        <title>Anaerosacharophilus polymeroproducens gen. nov. sp. nov., an anaerobic bacterium isolated from salt field.</title>
        <authorList>
            <person name="Kim W."/>
            <person name="Yang S.-H."/>
            <person name="Oh J."/>
            <person name="Lee J.-H."/>
            <person name="Kwon K.K."/>
        </authorList>
    </citation>
    <scope>NUCLEOTIDE SEQUENCE [LARGE SCALE GENOMIC DNA]</scope>
    <source>
        <strain evidence="5 6">MCWD5</strain>
    </source>
</reference>
<dbReference type="SUPFAM" id="SSF58104">
    <property type="entry name" value="Methyl-accepting chemotaxis protein (MCP) signaling domain"/>
    <property type="match status" value="1"/>
</dbReference>
<dbReference type="Proteomes" id="UP000255036">
    <property type="component" value="Unassembled WGS sequence"/>
</dbReference>
<evidence type="ECO:0000256" key="1">
    <source>
        <dbReference type="ARBA" id="ARBA00023224"/>
    </source>
</evidence>
<dbReference type="GO" id="GO:0007165">
    <property type="term" value="P:signal transduction"/>
    <property type="evidence" value="ECO:0007669"/>
    <property type="project" value="UniProtKB-KW"/>
</dbReference>
<proteinExistence type="predicted"/>
<dbReference type="PANTHER" id="PTHR32089">
    <property type="entry name" value="METHYL-ACCEPTING CHEMOTAXIS PROTEIN MCPB"/>
    <property type="match status" value="1"/>
</dbReference>
<name>A0A371ART3_9FIRM</name>
<dbReference type="Gene3D" id="1.10.287.950">
    <property type="entry name" value="Methyl-accepting chemotaxis protein"/>
    <property type="match status" value="1"/>
</dbReference>
<sequence>MRFRKDKNGQQSVIESILKMKNFNESKASPELKEIYTRISEGRDQFGTVMSGVIKSATEVSTLDLELEDKKEKLTVISDEMIKLTQSFDSTSNLTKEVIVTQDKLTSSIGTLLEGSNEILNSTKQSEDGITAIMELSETTTQNASLMVEDMKSLLDIVGNIQQLIDSIDEISGQTNLLALNASIEAARAGEAGRGFAIVADSIRDLAEQTKGLTGGMGELLGKIEHASNKSSKSIEETVESLGNINVNLNNVRDIGKENKSNVMNLAEAISTMADNSGQISESIENMSSAMDEVIEDVQNLEKRAEQLHTISESMDDVIKPLKAVEDSLTDSVLKMSDMAIDPFYYIGQTSFKDSVSSAIEAHQKWLNKLKDMVDTGDVCAIQTDGHKCAFGRFYYSCRPKNPAIIELWKSIDGQHLNLHAKAKEVLTALKNSNSQEAKRIYQEINRISSELLNKLNQIVEAAEHLERDRSNIFES</sequence>
<keyword evidence="6" id="KW-1185">Reference proteome</keyword>
<evidence type="ECO:0000313" key="6">
    <source>
        <dbReference type="Proteomes" id="UP000255036"/>
    </source>
</evidence>
<dbReference type="Gene3D" id="1.20.120.30">
    <property type="entry name" value="Aspartate receptor, ligand-binding domain"/>
    <property type="match status" value="1"/>
</dbReference>
<feature type="domain" description="Methyl-accepting transducer" evidence="4">
    <location>
        <begin position="59"/>
        <end position="302"/>
    </location>
</feature>